<feature type="transmembrane region" description="Helical" evidence="5">
    <location>
        <begin position="73"/>
        <end position="94"/>
    </location>
</feature>
<dbReference type="PANTHER" id="PTHR37422:SF13">
    <property type="entry name" value="LIPOPOLYSACCHARIDE BIOSYNTHESIS PROTEIN PA4999-RELATED"/>
    <property type="match status" value="1"/>
</dbReference>
<keyword evidence="2 5" id="KW-0812">Transmembrane</keyword>
<keyword evidence="4 5" id="KW-0472">Membrane</keyword>
<protein>
    <submittedName>
        <fullName evidence="7">Lipopolysaccharide biosynthesis protein</fullName>
    </submittedName>
</protein>
<keyword evidence="8" id="KW-1185">Reference proteome</keyword>
<dbReference type="PANTHER" id="PTHR37422">
    <property type="entry name" value="TEICHURONIC ACID BIOSYNTHESIS PROTEIN TUAE"/>
    <property type="match status" value="1"/>
</dbReference>
<dbReference type="InterPro" id="IPR007016">
    <property type="entry name" value="O-antigen_ligase-rel_domated"/>
</dbReference>
<sequence length="404" mass="45314">MTTHVSGSLPLPRTEKYSLWVIRFMLPLGWLALLTGMFWIGDRSLYHKLFYAFLAFPTLLAVLLSPLQLRQLFQSLLLRTYVLFALYVSLSLAWSPERGELSLIKYPLYVLMMLFAAALMARHYPNLIIKTTLLSAGIASLSALVTLAWYLKQGAQGRLEGYGALYNPLLTTHIYGFYAAFWLAAWCSKVRISPWITLPALAIVLLLILCTGSRTPLFALAMSMLWLTLARPNRRTLFIVGSVFVGFVGLILIDPTLLTQRGASFRPAIWADAWQQIRQDFWFGHGFDAAMRIDLPEVGHTLADPHNLSLGVMYQTGLTGLILWALLYLTALIQGWRLRHDPAVLITGTLVVFGLAAGMTEGSSFLSRPKEHWFLVWIPLALLNVAVTYRIAVREHQTAITSTG</sequence>
<feature type="transmembrane region" description="Helical" evidence="5">
    <location>
        <begin position="131"/>
        <end position="151"/>
    </location>
</feature>
<feature type="transmembrane region" description="Helical" evidence="5">
    <location>
        <begin position="20"/>
        <end position="40"/>
    </location>
</feature>
<dbReference type="EMBL" id="BMNW01000001">
    <property type="protein sequence ID" value="GGL97499.1"/>
    <property type="molecule type" value="Genomic_DNA"/>
</dbReference>
<evidence type="ECO:0000313" key="7">
    <source>
        <dbReference type="EMBL" id="GGL97499.1"/>
    </source>
</evidence>
<organism evidence="7 8">
    <name type="scientific">Pseudomonas asuensis</name>
    <dbReference type="NCBI Taxonomy" id="1825787"/>
    <lineage>
        <taxon>Bacteria</taxon>
        <taxon>Pseudomonadati</taxon>
        <taxon>Pseudomonadota</taxon>
        <taxon>Gammaproteobacteria</taxon>
        <taxon>Pseudomonadales</taxon>
        <taxon>Pseudomonadaceae</taxon>
        <taxon>Pseudomonas</taxon>
    </lineage>
</organism>
<comment type="caution">
    <text evidence="7">The sequence shown here is derived from an EMBL/GenBank/DDBJ whole genome shotgun (WGS) entry which is preliminary data.</text>
</comment>
<dbReference type="Proteomes" id="UP000616499">
    <property type="component" value="Unassembled WGS sequence"/>
</dbReference>
<feature type="transmembrane region" description="Helical" evidence="5">
    <location>
        <begin position="196"/>
        <end position="229"/>
    </location>
</feature>
<accession>A0ABQ2GIZ2</accession>
<evidence type="ECO:0000259" key="6">
    <source>
        <dbReference type="Pfam" id="PF04932"/>
    </source>
</evidence>
<evidence type="ECO:0000256" key="5">
    <source>
        <dbReference type="SAM" id="Phobius"/>
    </source>
</evidence>
<evidence type="ECO:0000313" key="8">
    <source>
        <dbReference type="Proteomes" id="UP000616499"/>
    </source>
</evidence>
<proteinExistence type="predicted"/>
<feature type="transmembrane region" description="Helical" evidence="5">
    <location>
        <begin position="236"/>
        <end position="253"/>
    </location>
</feature>
<dbReference type="RefSeq" id="WP_188864544.1">
    <property type="nucleotide sequence ID" value="NZ_BMNW01000001.1"/>
</dbReference>
<gene>
    <name evidence="7" type="ORF">GCM10009425_05770</name>
</gene>
<dbReference type="Pfam" id="PF04932">
    <property type="entry name" value="Wzy_C"/>
    <property type="match status" value="1"/>
</dbReference>
<evidence type="ECO:0000256" key="4">
    <source>
        <dbReference type="ARBA" id="ARBA00023136"/>
    </source>
</evidence>
<dbReference type="InterPro" id="IPR051533">
    <property type="entry name" value="WaaL-like"/>
</dbReference>
<feature type="domain" description="O-antigen ligase-related" evidence="6">
    <location>
        <begin position="200"/>
        <end position="325"/>
    </location>
</feature>
<feature type="transmembrane region" description="Helical" evidence="5">
    <location>
        <begin position="312"/>
        <end position="331"/>
    </location>
</feature>
<reference evidence="8" key="1">
    <citation type="journal article" date="2019" name="Int. J. Syst. Evol. Microbiol.">
        <title>The Global Catalogue of Microorganisms (GCM) 10K type strain sequencing project: providing services to taxonomists for standard genome sequencing and annotation.</title>
        <authorList>
            <consortium name="The Broad Institute Genomics Platform"/>
            <consortium name="The Broad Institute Genome Sequencing Center for Infectious Disease"/>
            <person name="Wu L."/>
            <person name="Ma J."/>
        </authorList>
    </citation>
    <scope>NUCLEOTIDE SEQUENCE [LARGE SCALE GENOMIC DNA]</scope>
    <source>
        <strain evidence="8">JCM 13501</strain>
    </source>
</reference>
<name>A0ABQ2GIZ2_9PSED</name>
<keyword evidence="3 5" id="KW-1133">Transmembrane helix</keyword>
<evidence type="ECO:0000256" key="1">
    <source>
        <dbReference type="ARBA" id="ARBA00004141"/>
    </source>
</evidence>
<comment type="subcellular location">
    <subcellularLocation>
        <location evidence="1">Membrane</location>
        <topology evidence="1">Multi-pass membrane protein</topology>
    </subcellularLocation>
</comment>
<feature type="transmembrane region" description="Helical" evidence="5">
    <location>
        <begin position="163"/>
        <end position="184"/>
    </location>
</feature>
<feature type="transmembrane region" description="Helical" evidence="5">
    <location>
        <begin position="343"/>
        <end position="360"/>
    </location>
</feature>
<evidence type="ECO:0000256" key="2">
    <source>
        <dbReference type="ARBA" id="ARBA00022692"/>
    </source>
</evidence>
<feature type="transmembrane region" description="Helical" evidence="5">
    <location>
        <begin position="106"/>
        <end position="125"/>
    </location>
</feature>
<feature type="transmembrane region" description="Helical" evidence="5">
    <location>
        <begin position="372"/>
        <end position="392"/>
    </location>
</feature>
<feature type="transmembrane region" description="Helical" evidence="5">
    <location>
        <begin position="49"/>
        <end position="67"/>
    </location>
</feature>
<evidence type="ECO:0000256" key="3">
    <source>
        <dbReference type="ARBA" id="ARBA00022989"/>
    </source>
</evidence>